<keyword evidence="6" id="KW-0472">Membrane</keyword>
<dbReference type="InParanoid" id="D4H1U0"/>
<sequence length="265" mass="28691">MIELRGIKKVFNAGTVNEKIAINSVDLTIEEGDFITVIGSNGAGKSTLLSILAGFLSPDSGCIMFGGDDITKVPEYKRAKYIGVVFQDPLSGTAKSLSIEENMAIASKRGSKRWFRKGVTSAKRAHFKERLKELGLGLEDRLNTNAGLLSGGQRQSLTLLMAAMAEPQILLLDEHTAALDPRTAGLVMGLTDKIIKDTGLTAMMVTHNMKQALEYGNRIIMMHEGEIVLDIKGADKEGLTIPDLLGMFEKVRGEGLADDKLLLSK</sequence>
<keyword evidence="3" id="KW-1003">Cell membrane</keyword>
<dbReference type="HOGENOM" id="CLU_000604_1_22_0"/>
<keyword evidence="2" id="KW-0813">Transport</keyword>
<dbReference type="SMART" id="SM00382">
    <property type="entry name" value="AAA"/>
    <property type="match status" value="1"/>
</dbReference>
<evidence type="ECO:0000256" key="4">
    <source>
        <dbReference type="ARBA" id="ARBA00022741"/>
    </source>
</evidence>
<comment type="subcellular location">
    <subcellularLocation>
        <location evidence="1">Cell membrane</location>
        <topology evidence="1">Peripheral membrane protein</topology>
    </subcellularLocation>
</comment>
<dbReference type="AlphaFoldDB" id="D4H1U0"/>
<reference evidence="8 9" key="1">
    <citation type="journal article" date="2010" name="Stand. Genomic Sci.">
        <title>Complete genome sequence of Denitrovibrio acetiphilus type strain (N2460).</title>
        <authorList>
            <person name="Kiss H."/>
            <person name="Lang E."/>
            <person name="Lapidus A."/>
            <person name="Copeland A."/>
            <person name="Nolan M."/>
            <person name="Glavina Del Rio T."/>
            <person name="Chen F."/>
            <person name="Lucas S."/>
            <person name="Tice H."/>
            <person name="Cheng J.F."/>
            <person name="Han C."/>
            <person name="Goodwin L."/>
            <person name="Pitluck S."/>
            <person name="Liolios K."/>
            <person name="Pati A."/>
            <person name="Ivanova N."/>
            <person name="Mavromatis K."/>
            <person name="Chen A."/>
            <person name="Palaniappan K."/>
            <person name="Land M."/>
            <person name="Hauser L."/>
            <person name="Chang Y.J."/>
            <person name="Jeffries C.D."/>
            <person name="Detter J.C."/>
            <person name="Brettin T."/>
            <person name="Spring S."/>
            <person name="Rohde M."/>
            <person name="Goker M."/>
            <person name="Woyke T."/>
            <person name="Bristow J."/>
            <person name="Eisen J.A."/>
            <person name="Markowitz V."/>
            <person name="Hugenholtz P."/>
            <person name="Kyrpides N.C."/>
            <person name="Klenk H.P."/>
        </authorList>
    </citation>
    <scope>NUCLEOTIDE SEQUENCE [LARGE SCALE GENOMIC DNA]</scope>
    <source>
        <strain evidence="9">DSM 12809 / NBRC 114555 / N2460</strain>
    </source>
</reference>
<keyword evidence="4" id="KW-0547">Nucleotide-binding</keyword>
<evidence type="ECO:0000256" key="2">
    <source>
        <dbReference type="ARBA" id="ARBA00022448"/>
    </source>
</evidence>
<dbReference type="GO" id="GO:0016887">
    <property type="term" value="F:ATP hydrolysis activity"/>
    <property type="evidence" value="ECO:0007669"/>
    <property type="project" value="InterPro"/>
</dbReference>
<dbReference type="Pfam" id="PF00005">
    <property type="entry name" value="ABC_tran"/>
    <property type="match status" value="1"/>
</dbReference>
<dbReference type="Proteomes" id="UP000002012">
    <property type="component" value="Chromosome"/>
</dbReference>
<accession>D4H1U0</accession>
<dbReference type="STRING" id="522772.Dacet_0111"/>
<dbReference type="InterPro" id="IPR027417">
    <property type="entry name" value="P-loop_NTPase"/>
</dbReference>
<dbReference type="OrthoDB" id="9776369at2"/>
<gene>
    <name evidence="8" type="ordered locus">Dacet_0111</name>
</gene>
<dbReference type="GO" id="GO:0005524">
    <property type="term" value="F:ATP binding"/>
    <property type="evidence" value="ECO:0007669"/>
    <property type="project" value="UniProtKB-KW"/>
</dbReference>
<feature type="domain" description="ABC transporter" evidence="7">
    <location>
        <begin position="2"/>
        <end position="249"/>
    </location>
</feature>
<evidence type="ECO:0000256" key="6">
    <source>
        <dbReference type="ARBA" id="ARBA00023136"/>
    </source>
</evidence>
<dbReference type="RefSeq" id="WP_013009465.1">
    <property type="nucleotide sequence ID" value="NC_013943.1"/>
</dbReference>
<name>D4H1U0_DENA2</name>
<dbReference type="PaxDb" id="522772-Dacet_0111"/>
<protein>
    <submittedName>
        <fullName evidence="8">ABC transporter related protein</fullName>
    </submittedName>
</protein>
<dbReference type="eggNOG" id="COG1101">
    <property type="taxonomic scope" value="Bacteria"/>
</dbReference>
<dbReference type="Gene3D" id="3.40.50.300">
    <property type="entry name" value="P-loop containing nucleotide triphosphate hydrolases"/>
    <property type="match status" value="1"/>
</dbReference>
<dbReference type="GO" id="GO:0005886">
    <property type="term" value="C:plasma membrane"/>
    <property type="evidence" value="ECO:0007669"/>
    <property type="project" value="UniProtKB-SubCell"/>
</dbReference>
<dbReference type="KEGG" id="dap:Dacet_0111"/>
<dbReference type="PROSITE" id="PS50893">
    <property type="entry name" value="ABC_TRANSPORTER_2"/>
    <property type="match status" value="1"/>
</dbReference>
<dbReference type="InterPro" id="IPR003593">
    <property type="entry name" value="AAA+_ATPase"/>
</dbReference>
<dbReference type="SUPFAM" id="SSF52540">
    <property type="entry name" value="P-loop containing nucleoside triphosphate hydrolases"/>
    <property type="match status" value="1"/>
</dbReference>
<evidence type="ECO:0000259" key="7">
    <source>
        <dbReference type="PROSITE" id="PS50893"/>
    </source>
</evidence>
<organism evidence="8 9">
    <name type="scientific">Denitrovibrio acetiphilus (strain DSM 12809 / NBRC 114555 / N2460)</name>
    <dbReference type="NCBI Taxonomy" id="522772"/>
    <lineage>
        <taxon>Bacteria</taxon>
        <taxon>Pseudomonadati</taxon>
        <taxon>Deferribacterota</taxon>
        <taxon>Deferribacteres</taxon>
        <taxon>Deferribacterales</taxon>
        <taxon>Geovibrionaceae</taxon>
        <taxon>Denitrovibrio</taxon>
    </lineage>
</organism>
<dbReference type="PANTHER" id="PTHR42788">
    <property type="entry name" value="TAURINE IMPORT ATP-BINDING PROTEIN-RELATED"/>
    <property type="match status" value="1"/>
</dbReference>
<dbReference type="PANTHER" id="PTHR42788:SF7">
    <property type="entry name" value="NITRATE ABC TRANSPORTER ATP-BINDING PROTEIN"/>
    <property type="match status" value="1"/>
</dbReference>
<evidence type="ECO:0000313" key="9">
    <source>
        <dbReference type="Proteomes" id="UP000002012"/>
    </source>
</evidence>
<dbReference type="InterPro" id="IPR003439">
    <property type="entry name" value="ABC_transporter-like_ATP-bd"/>
</dbReference>
<evidence type="ECO:0000256" key="1">
    <source>
        <dbReference type="ARBA" id="ARBA00004202"/>
    </source>
</evidence>
<keyword evidence="9" id="KW-1185">Reference proteome</keyword>
<evidence type="ECO:0000256" key="3">
    <source>
        <dbReference type="ARBA" id="ARBA00022475"/>
    </source>
</evidence>
<proteinExistence type="predicted"/>
<dbReference type="InterPro" id="IPR050166">
    <property type="entry name" value="ABC_transporter_ATP-bind"/>
</dbReference>
<keyword evidence="5" id="KW-0067">ATP-binding</keyword>
<dbReference type="EMBL" id="CP001968">
    <property type="protein sequence ID" value="ADD66917.1"/>
    <property type="molecule type" value="Genomic_DNA"/>
</dbReference>
<evidence type="ECO:0000256" key="5">
    <source>
        <dbReference type="ARBA" id="ARBA00022840"/>
    </source>
</evidence>
<evidence type="ECO:0000313" key="8">
    <source>
        <dbReference type="EMBL" id="ADD66917.1"/>
    </source>
</evidence>